<dbReference type="Proteomes" id="UP000095282">
    <property type="component" value="Unplaced"/>
</dbReference>
<feature type="compositionally biased region" description="Basic and acidic residues" evidence="1">
    <location>
        <begin position="64"/>
        <end position="73"/>
    </location>
</feature>
<dbReference type="AlphaFoldDB" id="A0A1I7TXG7"/>
<keyword evidence="2" id="KW-1185">Reference proteome</keyword>
<sequence>MAFEPSHRSPLLTAARASEKFWVPIERMGGFEMSTMGRSDGTATRRWRHSDQEESTTTTMEGSATRRQDMERKKLQKDTYKAYLNESKSIRRGGSEGL</sequence>
<organism evidence="2 3">
    <name type="scientific">Caenorhabditis tropicalis</name>
    <dbReference type="NCBI Taxonomy" id="1561998"/>
    <lineage>
        <taxon>Eukaryota</taxon>
        <taxon>Metazoa</taxon>
        <taxon>Ecdysozoa</taxon>
        <taxon>Nematoda</taxon>
        <taxon>Chromadorea</taxon>
        <taxon>Rhabditida</taxon>
        <taxon>Rhabditina</taxon>
        <taxon>Rhabditomorpha</taxon>
        <taxon>Rhabditoidea</taxon>
        <taxon>Rhabditidae</taxon>
        <taxon>Peloderinae</taxon>
        <taxon>Caenorhabditis</taxon>
    </lineage>
</organism>
<feature type="region of interest" description="Disordered" evidence="1">
    <location>
        <begin position="32"/>
        <end position="73"/>
    </location>
</feature>
<evidence type="ECO:0000313" key="3">
    <source>
        <dbReference type="WBParaSite" id="Csp11.Scaffold629.g12773.t1"/>
    </source>
</evidence>
<accession>A0A1I7TXG7</accession>
<reference evidence="3" key="1">
    <citation type="submission" date="2016-11" db="UniProtKB">
        <authorList>
            <consortium name="WormBaseParasite"/>
        </authorList>
    </citation>
    <scope>IDENTIFICATION</scope>
</reference>
<name>A0A1I7TXG7_9PELO</name>
<protein>
    <submittedName>
        <fullName evidence="3">Uncharacterized protein</fullName>
    </submittedName>
</protein>
<dbReference type="WBParaSite" id="Csp11.Scaffold629.g12773.t1">
    <property type="protein sequence ID" value="Csp11.Scaffold629.g12773.t1"/>
    <property type="gene ID" value="Csp11.Scaffold629.g12773"/>
</dbReference>
<evidence type="ECO:0000313" key="2">
    <source>
        <dbReference type="Proteomes" id="UP000095282"/>
    </source>
</evidence>
<proteinExistence type="predicted"/>
<evidence type="ECO:0000256" key="1">
    <source>
        <dbReference type="SAM" id="MobiDB-lite"/>
    </source>
</evidence>